<protein>
    <recommendedName>
        <fullName evidence="3">HTH tetR-type domain-containing protein</fullName>
    </recommendedName>
</protein>
<evidence type="ECO:0000259" key="3">
    <source>
        <dbReference type="PROSITE" id="PS50977"/>
    </source>
</evidence>
<proteinExistence type="predicted"/>
<accession>A0A173LF28</accession>
<dbReference type="AlphaFoldDB" id="A0A173LF28"/>
<dbReference type="STRING" id="499555.BJL86_0013"/>
<dbReference type="EMBL" id="CP015961">
    <property type="protein sequence ID" value="ANI90825.1"/>
    <property type="molecule type" value="Genomic_DNA"/>
</dbReference>
<evidence type="ECO:0000313" key="4">
    <source>
        <dbReference type="EMBL" id="ANI90825.1"/>
    </source>
</evidence>
<dbReference type="Pfam" id="PF17940">
    <property type="entry name" value="TetR_C_31"/>
    <property type="match status" value="1"/>
</dbReference>
<feature type="DNA-binding region" description="H-T-H motif" evidence="2">
    <location>
        <begin position="28"/>
        <end position="47"/>
    </location>
</feature>
<gene>
    <name evidence="4" type="ORF">BJL86_0013</name>
</gene>
<evidence type="ECO:0000256" key="1">
    <source>
        <dbReference type="ARBA" id="ARBA00023125"/>
    </source>
</evidence>
<dbReference type="InterPro" id="IPR009057">
    <property type="entry name" value="Homeodomain-like_sf"/>
</dbReference>
<keyword evidence="5" id="KW-1185">Reference proteome</keyword>
<keyword evidence="1 2" id="KW-0238">DNA-binding</keyword>
<dbReference type="GO" id="GO:0003677">
    <property type="term" value="F:DNA binding"/>
    <property type="evidence" value="ECO:0007669"/>
    <property type="project" value="UniProtKB-UniRule"/>
</dbReference>
<dbReference type="Gene3D" id="1.10.357.10">
    <property type="entry name" value="Tetracycline Repressor, domain 2"/>
    <property type="match status" value="1"/>
</dbReference>
<dbReference type="KEGG" id="dtm:BJL86_0013"/>
<evidence type="ECO:0000313" key="5">
    <source>
        <dbReference type="Proteomes" id="UP000186104"/>
    </source>
</evidence>
<organism evidence="4 5">
    <name type="scientific">Dietzia timorensis</name>
    <dbReference type="NCBI Taxonomy" id="499555"/>
    <lineage>
        <taxon>Bacteria</taxon>
        <taxon>Bacillati</taxon>
        <taxon>Actinomycetota</taxon>
        <taxon>Actinomycetes</taxon>
        <taxon>Mycobacteriales</taxon>
        <taxon>Dietziaceae</taxon>
        <taxon>Dietzia</taxon>
    </lineage>
</organism>
<dbReference type="InterPro" id="IPR041583">
    <property type="entry name" value="TetR_C_31"/>
</dbReference>
<name>A0A173LF28_9ACTN</name>
<dbReference type="SUPFAM" id="SSF46689">
    <property type="entry name" value="Homeodomain-like"/>
    <property type="match status" value="1"/>
</dbReference>
<reference evidence="4 5" key="1">
    <citation type="submission" date="2016-06" db="EMBL/GenBank/DDBJ databases">
        <title>Complete genome sequence of a saline-alkali tolerant type strain Dietzia timorensis ID05-A0528T.</title>
        <authorList>
            <person name="Wu X."/>
        </authorList>
    </citation>
    <scope>NUCLEOTIDE SEQUENCE [LARGE SCALE GENOMIC DNA]</scope>
    <source>
        <strain evidence="4 5">ID05-A0528</strain>
    </source>
</reference>
<sequence>MVRNIDRRNALADAGLGILAEQGARGLTHRAIDTRAAVPIGTASNYFRNRDALIAGMVERIGERLAPSPEFLAAHEGRKPSRELFTEYLADIAARLLANREVTIALFELRLESLRRPEIAAMLQEWRYAGFEGDVQFNRDAGLPGDRRDIALFHYAIEGLLFDRLTGPLMPEESIDDIVSEFAARLLPPESP</sequence>
<dbReference type="OrthoDB" id="7506349at2"/>
<dbReference type="InterPro" id="IPR001647">
    <property type="entry name" value="HTH_TetR"/>
</dbReference>
<dbReference type="Proteomes" id="UP000186104">
    <property type="component" value="Chromosome"/>
</dbReference>
<dbReference type="RefSeq" id="WP_067474460.1">
    <property type="nucleotide sequence ID" value="NZ_CP015961.1"/>
</dbReference>
<dbReference type="PROSITE" id="PS50977">
    <property type="entry name" value="HTH_TETR_2"/>
    <property type="match status" value="1"/>
</dbReference>
<evidence type="ECO:0000256" key="2">
    <source>
        <dbReference type="PROSITE-ProRule" id="PRU00335"/>
    </source>
</evidence>
<feature type="domain" description="HTH tetR-type" evidence="3">
    <location>
        <begin position="5"/>
        <end position="65"/>
    </location>
</feature>